<evidence type="ECO:0000313" key="1">
    <source>
        <dbReference type="EMBL" id="RRB12459.1"/>
    </source>
</evidence>
<dbReference type="EMBL" id="RQJP01000004">
    <property type="protein sequence ID" value="RRB12459.1"/>
    <property type="molecule type" value="Genomic_DNA"/>
</dbReference>
<evidence type="ECO:0008006" key="3">
    <source>
        <dbReference type="Google" id="ProtNLM"/>
    </source>
</evidence>
<keyword evidence="2" id="KW-1185">Reference proteome</keyword>
<dbReference type="RefSeq" id="WP_124908412.1">
    <property type="nucleotide sequence ID" value="NZ_RQJP01000004.1"/>
</dbReference>
<evidence type="ECO:0000313" key="2">
    <source>
        <dbReference type="Proteomes" id="UP000274271"/>
    </source>
</evidence>
<accession>A0A3P1CGH2</accession>
<protein>
    <recommendedName>
        <fullName evidence="3">Tail fiber protein</fullName>
    </recommendedName>
</protein>
<organism evidence="1 2">
    <name type="scientific">Larkinella knui</name>
    <dbReference type="NCBI Taxonomy" id="2025310"/>
    <lineage>
        <taxon>Bacteria</taxon>
        <taxon>Pseudomonadati</taxon>
        <taxon>Bacteroidota</taxon>
        <taxon>Cytophagia</taxon>
        <taxon>Cytophagales</taxon>
        <taxon>Spirosomataceae</taxon>
        <taxon>Larkinella</taxon>
    </lineage>
</organism>
<dbReference type="OrthoDB" id="913322at2"/>
<gene>
    <name evidence="1" type="ORF">EHT87_19870</name>
</gene>
<dbReference type="AlphaFoldDB" id="A0A3P1CGH2"/>
<comment type="caution">
    <text evidence="1">The sequence shown here is derived from an EMBL/GenBank/DDBJ whole genome shotgun (WGS) entry which is preliminary data.</text>
</comment>
<name>A0A3P1CGH2_9BACT</name>
<sequence>MAVDPNYIKNLIDENIKDAPPAAPRSNTAQSIRGILKQLVDWVTGNDYTPDHDWNGTQLRFKKANGVNGVYTDLKGAKGDKGDQGNPGTLTASVLPARTTPISRVSDKMVIQRSDGVLEKVTLFQLAGGYPLVTGNLIANGNTEFGDLSNMLPGDSSKLSFDGTQSPPAGGKGAFKYTGANGFLRTIDLIPVNLLRRHRLSMVARHGDTSGANYDTNARGYFGIICYDADGLEITPPHFAKVTGAALTTLAAPLNPGATTMTLVSSSGWYNGSSASNRGFAWYPYTNGQGQVFADYGYSRNVSSNYNVYWQSNGGAWAQGGITGNVVTLTSPWPGPALPAGTKMANVMEGGTYMYSGVLNNGLVPNAWTLYECFIQGANPGNSEDVNNLMFRPGTAFIRPILLINYNNPATTTTFYLTMLDFREAGFDQATLLAGANTFSGANAFNGDVTLKRLILVGNSPSIAANAVNSTGAGVGATASITAGSTDQAGNLTLTTGATPGTNVLLATITFATALAAAPKAVMLTARNNQAGMSIARFFVGNKTATGFTIQATDVGPVANTTFSFDYIVLA</sequence>
<dbReference type="Proteomes" id="UP000274271">
    <property type="component" value="Unassembled WGS sequence"/>
</dbReference>
<reference evidence="1 2" key="1">
    <citation type="submission" date="2018-11" db="EMBL/GenBank/DDBJ databases">
        <authorList>
            <person name="Zhou Z."/>
            <person name="Wang G."/>
        </authorList>
    </citation>
    <scope>NUCLEOTIDE SEQUENCE [LARGE SCALE GENOMIC DNA]</scope>
    <source>
        <strain evidence="1 2">KCTC42998</strain>
    </source>
</reference>
<proteinExistence type="predicted"/>